<dbReference type="Pfam" id="PF02450">
    <property type="entry name" value="LCAT"/>
    <property type="match status" value="1"/>
</dbReference>
<accession>A0A2T0FFZ2</accession>
<gene>
    <name evidence="2" type="ORF">B9G98_01525</name>
</gene>
<name>A0A2T0FFZ2_9ASCO</name>
<dbReference type="GO" id="GO:0008374">
    <property type="term" value="F:O-acyltransferase activity"/>
    <property type="evidence" value="ECO:0007669"/>
    <property type="project" value="InterPro"/>
</dbReference>
<reference evidence="2 3" key="1">
    <citation type="submission" date="2017-04" db="EMBL/GenBank/DDBJ databases">
        <title>Genome sequencing of [Candida] sorbophila.</title>
        <authorList>
            <person name="Ahn J.O."/>
        </authorList>
    </citation>
    <scope>NUCLEOTIDE SEQUENCE [LARGE SCALE GENOMIC DNA]</scope>
    <source>
        <strain evidence="2 3">DS02</strain>
    </source>
</reference>
<dbReference type="GO" id="GO:0006629">
    <property type="term" value="P:lipid metabolic process"/>
    <property type="evidence" value="ECO:0007669"/>
    <property type="project" value="InterPro"/>
</dbReference>
<feature type="region of interest" description="Disordered" evidence="1">
    <location>
        <begin position="551"/>
        <end position="578"/>
    </location>
</feature>
<comment type="caution">
    <text evidence="2">The sequence shown here is derived from an EMBL/GenBank/DDBJ whole genome shotgun (WGS) entry which is preliminary data.</text>
</comment>
<dbReference type="AlphaFoldDB" id="A0A2T0FFZ2"/>
<keyword evidence="3" id="KW-1185">Reference proteome</keyword>
<dbReference type="SUPFAM" id="SSF53474">
    <property type="entry name" value="alpha/beta-Hydrolases"/>
    <property type="match status" value="1"/>
</dbReference>
<dbReference type="RefSeq" id="XP_024663851.1">
    <property type="nucleotide sequence ID" value="XM_024808083.1"/>
</dbReference>
<dbReference type="InterPro" id="IPR029058">
    <property type="entry name" value="AB_hydrolase_fold"/>
</dbReference>
<proteinExistence type="predicted"/>
<protein>
    <submittedName>
        <fullName evidence="2">Uncharacterized protein</fullName>
    </submittedName>
</protein>
<evidence type="ECO:0000313" key="3">
    <source>
        <dbReference type="Proteomes" id="UP000238350"/>
    </source>
</evidence>
<dbReference type="Proteomes" id="UP000238350">
    <property type="component" value="Unassembled WGS sequence"/>
</dbReference>
<dbReference type="PANTHER" id="PTHR11440">
    <property type="entry name" value="LECITHIN-CHOLESTEROL ACYLTRANSFERASE-RELATED"/>
    <property type="match status" value="1"/>
</dbReference>
<evidence type="ECO:0000256" key="1">
    <source>
        <dbReference type="SAM" id="MobiDB-lite"/>
    </source>
</evidence>
<dbReference type="InterPro" id="IPR003386">
    <property type="entry name" value="LACT/PDAT_acylTrfase"/>
</dbReference>
<dbReference type="GeneID" id="36515274"/>
<organism evidence="2 3">
    <name type="scientific">Wickerhamiella sorbophila</name>
    <dbReference type="NCBI Taxonomy" id="45607"/>
    <lineage>
        <taxon>Eukaryota</taxon>
        <taxon>Fungi</taxon>
        <taxon>Dikarya</taxon>
        <taxon>Ascomycota</taxon>
        <taxon>Saccharomycotina</taxon>
        <taxon>Dipodascomycetes</taxon>
        <taxon>Dipodascales</taxon>
        <taxon>Trichomonascaceae</taxon>
        <taxon>Wickerhamiella</taxon>
    </lineage>
</organism>
<sequence length="578" mass="63293">MSSTPSLTTEEENEEIEFFETSAGGYGVNDETGVWSARDAKSADSIIGGQPVEGGDAQQRVFNFSLPLSGPFGFVGVRTRQVRKLGASLVSQITSHRKQITIEPPEAHDLDLSSDEEHEAYAIGKLNPRSHALKASLIPTLASPKLPNVKGNVVVLGGYRGSILRDAQTKRAVWIPLKVGLKFRKINLEIGPSDDDELNAIDSIVPGGVLSHIGPVDICRRMINQLNDQPDCNVIEFGYDWRQSLDLSSSKLYKLLEDLQNASPTGEGAIVIAHSMGGLVAHHAVQKCVKEGKSFVKGIIYAGSPSECQPILGPLKFGEPVMFAKDILTPKANFLMRSSFVFLPRSGRCFIDKADKSKEYKLDFFDVNTWIEHGLSPCVSRDHQIRMRQNGLEAGEDSPLLDFDVAVDYLDRTLKRARTFHEELERIPGKHYPRMAVIYGNTLPACRGSLVTSESEIKNSLLDDLWYSAGDGVVSRKTLVPLQCGFPEVPTFVTKNGHMGLLSDLDVVSQALSCVLGEDSSSENSTKSGIGSRIARKTMKMSTKTFNRARSVSFPRSGTPMKIKKPLEDESPESAVKG</sequence>
<dbReference type="EMBL" id="NDIQ01000001">
    <property type="protein sequence ID" value="PRT53905.1"/>
    <property type="molecule type" value="Genomic_DNA"/>
</dbReference>
<dbReference type="Gene3D" id="3.40.50.1820">
    <property type="entry name" value="alpha/beta hydrolase"/>
    <property type="match status" value="1"/>
</dbReference>
<dbReference type="OrthoDB" id="10250441at2759"/>
<evidence type="ECO:0000313" key="2">
    <source>
        <dbReference type="EMBL" id="PRT53905.1"/>
    </source>
</evidence>